<dbReference type="Gene3D" id="3.40.190.10">
    <property type="entry name" value="Periplasmic binding protein-like II"/>
    <property type="match status" value="2"/>
</dbReference>
<dbReference type="EMBL" id="LS483470">
    <property type="protein sequence ID" value="SQI42996.1"/>
    <property type="molecule type" value="Genomic_DNA"/>
</dbReference>
<dbReference type="Pfam" id="PF09084">
    <property type="entry name" value="NMT1"/>
    <property type="match status" value="1"/>
</dbReference>
<evidence type="ECO:0000256" key="1">
    <source>
        <dbReference type="ARBA" id="ARBA00004418"/>
    </source>
</evidence>
<keyword evidence="3" id="KW-0813">Transport</keyword>
<dbReference type="InterPro" id="IPR015168">
    <property type="entry name" value="SsuA/THI5"/>
</dbReference>
<evidence type="ECO:0000256" key="5">
    <source>
        <dbReference type="SAM" id="SignalP"/>
    </source>
</evidence>
<dbReference type="PANTHER" id="PTHR30024:SF47">
    <property type="entry name" value="TAURINE-BINDING PERIPLASMIC PROTEIN"/>
    <property type="match status" value="1"/>
</dbReference>
<feature type="chain" id="PRO_5015933001" evidence="5">
    <location>
        <begin position="22"/>
        <end position="313"/>
    </location>
</feature>
<dbReference type="InterPro" id="IPR010067">
    <property type="entry name" value="ABC_SsuA_sub-bd"/>
</dbReference>
<dbReference type="SMART" id="SM00062">
    <property type="entry name" value="PBPb"/>
    <property type="match status" value="1"/>
</dbReference>
<gene>
    <name evidence="7" type="primary">ssuA</name>
    <name evidence="7" type="ORF">NCTC12151_02822</name>
</gene>
<dbReference type="Proteomes" id="UP000249005">
    <property type="component" value="Chromosome 1"/>
</dbReference>
<dbReference type="RefSeq" id="WP_111741204.1">
    <property type="nucleotide sequence ID" value="NZ_LR698987.1"/>
</dbReference>
<keyword evidence="4 5" id="KW-0732">Signal</keyword>
<comment type="similarity">
    <text evidence="2">Belongs to the bacterial solute-binding protein SsuA/TauA family.</text>
</comment>
<dbReference type="GO" id="GO:0042597">
    <property type="term" value="C:periplasmic space"/>
    <property type="evidence" value="ECO:0007669"/>
    <property type="project" value="UniProtKB-SubCell"/>
</dbReference>
<evidence type="ECO:0000256" key="4">
    <source>
        <dbReference type="ARBA" id="ARBA00022729"/>
    </source>
</evidence>
<evidence type="ECO:0000259" key="6">
    <source>
        <dbReference type="SMART" id="SM00062"/>
    </source>
</evidence>
<reference evidence="7 8" key="1">
    <citation type="submission" date="2018-06" db="EMBL/GenBank/DDBJ databases">
        <authorList>
            <consortium name="Pathogen Informatics"/>
            <person name="Doyle S."/>
        </authorList>
    </citation>
    <scope>NUCLEOTIDE SEQUENCE [LARGE SCALE GENOMIC DNA]</scope>
    <source>
        <strain evidence="7 8">NCTC12151</strain>
    </source>
</reference>
<keyword evidence="8" id="KW-1185">Reference proteome</keyword>
<dbReference type="NCBIfam" id="TIGR01728">
    <property type="entry name" value="SsuA_fam"/>
    <property type="match status" value="1"/>
</dbReference>
<proteinExistence type="inferred from homology"/>
<dbReference type="GO" id="GO:0042626">
    <property type="term" value="F:ATPase-coupled transmembrane transporter activity"/>
    <property type="evidence" value="ECO:0007669"/>
    <property type="project" value="InterPro"/>
</dbReference>
<dbReference type="CDD" id="cd01008">
    <property type="entry name" value="PBP2_NrtA_SsuA_CpmA_like"/>
    <property type="match status" value="1"/>
</dbReference>
<feature type="domain" description="Solute-binding protein family 3/N-terminal" evidence="6">
    <location>
        <begin position="36"/>
        <end position="243"/>
    </location>
</feature>
<evidence type="ECO:0000313" key="7">
    <source>
        <dbReference type="EMBL" id="SQI42996.1"/>
    </source>
</evidence>
<organism evidence="7 8">
    <name type="scientific">Leminorella richardii</name>
    <dbReference type="NCBI Taxonomy" id="158841"/>
    <lineage>
        <taxon>Bacteria</taxon>
        <taxon>Pseudomonadati</taxon>
        <taxon>Pseudomonadota</taxon>
        <taxon>Gammaproteobacteria</taxon>
        <taxon>Enterobacterales</taxon>
        <taxon>Budviciaceae</taxon>
        <taxon>Leminorella</taxon>
    </lineage>
</organism>
<evidence type="ECO:0000313" key="8">
    <source>
        <dbReference type="Proteomes" id="UP000249005"/>
    </source>
</evidence>
<dbReference type="KEGG" id="lri:NCTC12151_02822"/>
<dbReference type="InterPro" id="IPR001638">
    <property type="entry name" value="Solute-binding_3/MltF_N"/>
</dbReference>
<dbReference type="OrthoDB" id="7374754at2"/>
<comment type="subcellular location">
    <subcellularLocation>
        <location evidence="1">Periplasm</location>
    </subcellularLocation>
</comment>
<sequence length="313" mass="33085">MKKTLLTGALALLLGIGQAHADDKTIDISYVKAPFNLQMIVMKEQGLLEKQAEKLGMAVRWHEITSGAKQAQALASGDLDVAGVMNTSSVLMANGEGNAVKIIAGVSRPTGTFAIVAKKDGAASISDLKGKKVAGPKGTVLHQTLVAALVKSGLTMKDVQFVQMDIPQAFAALQSGQVDAALLAATAVIKAEQEGAKVLTTADGLVVPKLVMASSEAVVKNHPEWIKAAIAAHDEAGQWIEEHKSEAIALGAKVQGISVEEAQTLFNGSHFTQRMNQRDIDSMQDDVRFMLDNGMMRNAPGVNAIVIPQAMER</sequence>
<feature type="signal peptide" evidence="5">
    <location>
        <begin position="1"/>
        <end position="21"/>
    </location>
</feature>
<dbReference type="GO" id="GO:0016020">
    <property type="term" value="C:membrane"/>
    <property type="evidence" value="ECO:0007669"/>
    <property type="project" value="InterPro"/>
</dbReference>
<dbReference type="AlphaFoldDB" id="A0A2X4UT13"/>
<dbReference type="SUPFAM" id="SSF53850">
    <property type="entry name" value="Periplasmic binding protein-like II"/>
    <property type="match status" value="1"/>
</dbReference>
<evidence type="ECO:0000256" key="2">
    <source>
        <dbReference type="ARBA" id="ARBA00010742"/>
    </source>
</evidence>
<name>A0A2X4UT13_9GAMM</name>
<protein>
    <submittedName>
        <fullName evidence="7">Aliphatic sulfonates-binding protein</fullName>
    </submittedName>
</protein>
<evidence type="ECO:0000256" key="3">
    <source>
        <dbReference type="ARBA" id="ARBA00022448"/>
    </source>
</evidence>
<accession>A0A2X4UT13</accession>
<dbReference type="PANTHER" id="PTHR30024">
    <property type="entry name" value="ALIPHATIC SULFONATES-BINDING PROTEIN-RELATED"/>
    <property type="match status" value="1"/>
</dbReference>